<protein>
    <submittedName>
        <fullName evidence="2">Fasciclin domain-containing protein</fullName>
    </submittedName>
</protein>
<comment type="caution">
    <text evidence="2">The sequence shown here is derived from an EMBL/GenBank/DDBJ whole genome shotgun (WGS) entry which is preliminary data.</text>
</comment>
<dbReference type="Proteomes" id="UP001172101">
    <property type="component" value="Unassembled WGS sequence"/>
</dbReference>
<accession>A0AA40DHN1</accession>
<feature type="domain" description="FAS1" evidence="1">
    <location>
        <begin position="150"/>
        <end position="320"/>
    </location>
</feature>
<gene>
    <name evidence="2" type="ORF">B0T26DRAFT_657488</name>
</gene>
<dbReference type="EMBL" id="JAUIRO010000008">
    <property type="protein sequence ID" value="KAK0703490.1"/>
    <property type="molecule type" value="Genomic_DNA"/>
</dbReference>
<proteinExistence type="predicted"/>
<evidence type="ECO:0000313" key="3">
    <source>
        <dbReference type="Proteomes" id="UP001172101"/>
    </source>
</evidence>
<evidence type="ECO:0000259" key="1">
    <source>
        <dbReference type="PROSITE" id="PS50213"/>
    </source>
</evidence>
<dbReference type="GeneID" id="85322059"/>
<dbReference type="RefSeq" id="XP_060290349.1">
    <property type="nucleotide sequence ID" value="XM_060438789.1"/>
</dbReference>
<sequence length="367" mass="40422">RGDPSKSIYELISSNKHTTRFAKLVDAHADIKALLSDTSAGNVTLFVPTDRAFERLPKHGHDDDDDDKKPPPAEFVRALLAYHIVPGRFPLRRLKGQQTVATNLSLSSLGSRPQRVRVSRSAIPFFGPAARLNFYSRVVFGDVGAANGVIHAVDAILVPPPRQAKIVQLLPGTFSTLALALETTGGDGTPPPRTGGTLFAPTNHAFARLGTRTNAFLFSERGKKYLRALLKYHIVANETLYSDAFYKKKTDHDHDDKNTDSGSRDSWHVDLPSQLLGKPISVDIKRWFYVVSIKVNGFVNVAVKDGIAHDGVIHVVDKVLIPQHHRHHPRGGDGEGAIKLDELKARLEPYLEEDESVGRVDSGYEDL</sequence>
<dbReference type="SMART" id="SM00554">
    <property type="entry name" value="FAS1"/>
    <property type="match status" value="2"/>
</dbReference>
<keyword evidence="3" id="KW-1185">Reference proteome</keyword>
<name>A0AA40DHN1_9PEZI</name>
<dbReference type="PANTHER" id="PTHR10900">
    <property type="entry name" value="PERIOSTIN-RELATED"/>
    <property type="match status" value="1"/>
</dbReference>
<feature type="domain" description="FAS1" evidence="1">
    <location>
        <begin position="5"/>
        <end position="157"/>
    </location>
</feature>
<dbReference type="PANTHER" id="PTHR10900:SF125">
    <property type="entry name" value="FAS1 DOMAIN-CONTAINING PROTEIN YLR001C"/>
    <property type="match status" value="1"/>
</dbReference>
<evidence type="ECO:0000313" key="2">
    <source>
        <dbReference type="EMBL" id="KAK0703490.1"/>
    </source>
</evidence>
<dbReference type="Gene3D" id="2.30.180.10">
    <property type="entry name" value="FAS1 domain"/>
    <property type="match status" value="2"/>
</dbReference>
<dbReference type="InterPro" id="IPR036378">
    <property type="entry name" value="FAS1_dom_sf"/>
</dbReference>
<dbReference type="AlphaFoldDB" id="A0AA40DHN1"/>
<dbReference type="InterPro" id="IPR050904">
    <property type="entry name" value="Adhesion/Biosynth-related"/>
</dbReference>
<dbReference type="InterPro" id="IPR000782">
    <property type="entry name" value="FAS1_domain"/>
</dbReference>
<dbReference type="PROSITE" id="PS50213">
    <property type="entry name" value="FAS1"/>
    <property type="match status" value="2"/>
</dbReference>
<dbReference type="SUPFAM" id="SSF82153">
    <property type="entry name" value="FAS1 domain"/>
    <property type="match status" value="2"/>
</dbReference>
<organism evidence="2 3">
    <name type="scientific">Lasiosphaeria miniovina</name>
    <dbReference type="NCBI Taxonomy" id="1954250"/>
    <lineage>
        <taxon>Eukaryota</taxon>
        <taxon>Fungi</taxon>
        <taxon>Dikarya</taxon>
        <taxon>Ascomycota</taxon>
        <taxon>Pezizomycotina</taxon>
        <taxon>Sordariomycetes</taxon>
        <taxon>Sordariomycetidae</taxon>
        <taxon>Sordariales</taxon>
        <taxon>Lasiosphaeriaceae</taxon>
        <taxon>Lasiosphaeria</taxon>
    </lineage>
</organism>
<dbReference type="Pfam" id="PF02469">
    <property type="entry name" value="Fasciclin"/>
    <property type="match status" value="2"/>
</dbReference>
<feature type="non-terminal residue" evidence="2">
    <location>
        <position position="367"/>
    </location>
</feature>
<reference evidence="2" key="1">
    <citation type="submission" date="2023-06" db="EMBL/GenBank/DDBJ databases">
        <title>Genome-scale phylogeny and comparative genomics of the fungal order Sordariales.</title>
        <authorList>
            <consortium name="Lawrence Berkeley National Laboratory"/>
            <person name="Hensen N."/>
            <person name="Bonometti L."/>
            <person name="Westerberg I."/>
            <person name="Brannstrom I.O."/>
            <person name="Guillou S."/>
            <person name="Cros-Aarteil S."/>
            <person name="Calhoun S."/>
            <person name="Haridas S."/>
            <person name="Kuo A."/>
            <person name="Mondo S."/>
            <person name="Pangilinan J."/>
            <person name="Riley R."/>
            <person name="LaButti K."/>
            <person name="Andreopoulos B."/>
            <person name="Lipzen A."/>
            <person name="Chen C."/>
            <person name="Yanf M."/>
            <person name="Daum C."/>
            <person name="Ng V."/>
            <person name="Clum A."/>
            <person name="Steindorff A."/>
            <person name="Ohm R."/>
            <person name="Martin F."/>
            <person name="Silar P."/>
            <person name="Natvig D."/>
            <person name="Lalanne C."/>
            <person name="Gautier V."/>
            <person name="Ament-velasquez S.L."/>
            <person name="Kruys A."/>
            <person name="Hutchinson M.I."/>
            <person name="Powell A.J."/>
            <person name="Barry K."/>
            <person name="Miller A.N."/>
            <person name="Grigoriev I.V."/>
            <person name="Debuchy R."/>
            <person name="Gladieux P."/>
            <person name="Thoren M.H."/>
            <person name="Johannesson H."/>
        </authorList>
    </citation>
    <scope>NUCLEOTIDE SEQUENCE</scope>
    <source>
        <strain evidence="2">SMH2392-1A</strain>
    </source>
</reference>